<feature type="domain" description="Auxiliary Activity family 9 catalytic" evidence="10">
    <location>
        <begin position="20"/>
        <end position="232"/>
    </location>
</feature>
<dbReference type="InterPro" id="IPR005103">
    <property type="entry name" value="AA9_LPMO"/>
</dbReference>
<name>M2RL70_CERS8</name>
<comment type="catalytic activity">
    <reaction evidence="8">
        <text>[(1-&gt;4)-beta-D-glucosyl]n+m + reduced acceptor + O2 = 4-dehydro-beta-D-glucosyl-[(1-&gt;4)-beta-D-glucosyl]n-1 + [(1-&gt;4)-beta-D-glucosyl]m + acceptor + H2O.</text>
        <dbReference type="EC" id="1.14.99.56"/>
    </reaction>
</comment>
<dbReference type="Gene3D" id="2.70.50.70">
    <property type="match status" value="1"/>
</dbReference>
<dbReference type="OrthoDB" id="2525337at2759"/>
<feature type="signal peptide" evidence="9">
    <location>
        <begin position="1"/>
        <end position="19"/>
    </location>
</feature>
<dbReference type="GO" id="GO:0008810">
    <property type="term" value="F:cellulase activity"/>
    <property type="evidence" value="ECO:0007669"/>
    <property type="project" value="UniProtKB-UniRule"/>
</dbReference>
<dbReference type="Proteomes" id="UP000016930">
    <property type="component" value="Unassembled WGS sequence"/>
</dbReference>
<reference evidence="11 12" key="1">
    <citation type="journal article" date="2012" name="Proc. Natl. Acad. Sci. U.S.A.">
        <title>Comparative genomics of Ceriporiopsis subvermispora and Phanerochaete chrysosporium provide insight into selective ligninolysis.</title>
        <authorList>
            <person name="Fernandez-Fueyo E."/>
            <person name="Ruiz-Duenas F.J."/>
            <person name="Ferreira P."/>
            <person name="Floudas D."/>
            <person name="Hibbett D.S."/>
            <person name="Canessa P."/>
            <person name="Larrondo L.F."/>
            <person name="James T.Y."/>
            <person name="Seelenfreund D."/>
            <person name="Lobos S."/>
            <person name="Polanco R."/>
            <person name="Tello M."/>
            <person name="Honda Y."/>
            <person name="Watanabe T."/>
            <person name="Watanabe T."/>
            <person name="Ryu J.S."/>
            <person name="Kubicek C.P."/>
            <person name="Schmoll M."/>
            <person name="Gaskell J."/>
            <person name="Hammel K.E."/>
            <person name="St John F.J."/>
            <person name="Vanden Wymelenberg A."/>
            <person name="Sabat G."/>
            <person name="Splinter BonDurant S."/>
            <person name="Syed K."/>
            <person name="Yadav J.S."/>
            <person name="Doddapaneni H."/>
            <person name="Subramanian V."/>
            <person name="Lavin J.L."/>
            <person name="Oguiza J.A."/>
            <person name="Perez G."/>
            <person name="Pisabarro A.G."/>
            <person name="Ramirez L."/>
            <person name="Santoyo F."/>
            <person name="Master E."/>
            <person name="Coutinho P.M."/>
            <person name="Henrissat B."/>
            <person name="Lombard V."/>
            <person name="Magnuson J.K."/>
            <person name="Kuees U."/>
            <person name="Hori C."/>
            <person name="Igarashi K."/>
            <person name="Samejima M."/>
            <person name="Held B.W."/>
            <person name="Barry K.W."/>
            <person name="LaButti K.M."/>
            <person name="Lapidus A."/>
            <person name="Lindquist E.A."/>
            <person name="Lucas S.M."/>
            <person name="Riley R."/>
            <person name="Salamov A.A."/>
            <person name="Hoffmeister D."/>
            <person name="Schwenk D."/>
            <person name="Hadar Y."/>
            <person name="Yarden O."/>
            <person name="de Vries R.P."/>
            <person name="Wiebenga A."/>
            <person name="Stenlid J."/>
            <person name="Eastwood D."/>
            <person name="Grigoriev I.V."/>
            <person name="Berka R.M."/>
            <person name="Blanchette R.A."/>
            <person name="Kersten P."/>
            <person name="Martinez A.T."/>
            <person name="Vicuna R."/>
            <person name="Cullen D."/>
        </authorList>
    </citation>
    <scope>NUCLEOTIDE SEQUENCE [LARGE SCALE GENOMIC DNA]</scope>
    <source>
        <strain evidence="11 12">B</strain>
    </source>
</reference>
<comment type="subcellular location">
    <subcellularLocation>
        <location evidence="1 8">Secreted</location>
    </subcellularLocation>
</comment>
<dbReference type="PANTHER" id="PTHR33353:SF17">
    <property type="entry name" value="ENDO-BETA-1,4-GLUCANASE D"/>
    <property type="match status" value="1"/>
</dbReference>
<dbReference type="GO" id="GO:0005576">
    <property type="term" value="C:extracellular region"/>
    <property type="evidence" value="ECO:0007669"/>
    <property type="project" value="UniProtKB-SubCell"/>
</dbReference>
<dbReference type="PANTHER" id="PTHR33353">
    <property type="entry name" value="PUTATIVE (AFU_ORTHOLOGUE AFUA_1G12560)-RELATED"/>
    <property type="match status" value="1"/>
</dbReference>
<evidence type="ECO:0000256" key="5">
    <source>
        <dbReference type="ARBA" id="ARBA00023277"/>
    </source>
</evidence>
<dbReference type="AlphaFoldDB" id="M2RL70"/>
<proteinExistence type="inferred from homology"/>
<keyword evidence="12" id="KW-1185">Reference proteome</keyword>
<evidence type="ECO:0000313" key="12">
    <source>
        <dbReference type="Proteomes" id="UP000016930"/>
    </source>
</evidence>
<keyword evidence="6 8" id="KW-0624">Polysaccharide degradation</keyword>
<gene>
    <name evidence="11" type="ORF">CERSUDRAFT_46564</name>
</gene>
<comment type="function">
    <text evidence="8">Lytic polysaccharide monooxygenase (LMPO) that depolymerizes crystalline and amorphous polysaccharides via the oxidation of scissile alpha- or beta-(1-4)-glycosidic bonds, yielding C1 and/or C4 oxidation products. Catalysis by LPMOs requires the reduction of the active-site copper from Cu(II) to Cu(I) by a reducing agent and H(2)O(2) or O(2) as a cosubstrate.</text>
</comment>
<evidence type="ECO:0000256" key="4">
    <source>
        <dbReference type="ARBA" id="ARBA00023157"/>
    </source>
</evidence>
<keyword evidence="5 8" id="KW-0119">Carbohydrate metabolism</keyword>
<evidence type="ECO:0000256" key="8">
    <source>
        <dbReference type="RuleBase" id="RU368122"/>
    </source>
</evidence>
<dbReference type="CDD" id="cd21175">
    <property type="entry name" value="LPMO_AA9"/>
    <property type="match status" value="1"/>
</dbReference>
<comment type="similarity">
    <text evidence="7">Belongs to the polysaccharide monooxygenase AA9 family.</text>
</comment>
<dbReference type="EMBL" id="KB445793">
    <property type="protein sequence ID" value="EMD39566.1"/>
    <property type="molecule type" value="Genomic_DNA"/>
</dbReference>
<dbReference type="Pfam" id="PF03443">
    <property type="entry name" value="AA9"/>
    <property type="match status" value="1"/>
</dbReference>
<keyword evidence="4 8" id="KW-1015">Disulfide bond</keyword>
<evidence type="ECO:0000259" key="10">
    <source>
        <dbReference type="Pfam" id="PF03443"/>
    </source>
</evidence>
<evidence type="ECO:0000256" key="3">
    <source>
        <dbReference type="ARBA" id="ARBA00023001"/>
    </source>
</evidence>
<sequence length="258" mass="27638">MKSFTSLALLSALVSSASAHTIFQEMYVNGVDEGHEVAIRVPTYDGPITDVTSNDLICNGGINPYQQPVSQAIIQVPAGAQVTAEWHHTLAGADPSDPADPIDPSHKGPILAYLAKVDNATQTDVTGLNWFKIYEDGLTVSTQQWAVDRLIANKGLVSFDIPSCIEAGQYLMRVEIIALHAASTYPGAQFYMECAQLEITGGGSTQPATVPFPGTYESTDPGITIDIYQTLSSYVIPGTQNPFASCTLRFKHTGPSRS</sequence>
<evidence type="ECO:0000256" key="9">
    <source>
        <dbReference type="SAM" id="SignalP"/>
    </source>
</evidence>
<dbReference type="GO" id="GO:0030248">
    <property type="term" value="F:cellulose binding"/>
    <property type="evidence" value="ECO:0007669"/>
    <property type="project" value="UniProtKB-UniRule"/>
</dbReference>
<keyword evidence="2 8" id="KW-0964">Secreted</keyword>
<dbReference type="EC" id="1.14.99.56" evidence="8"/>
<dbReference type="HOGENOM" id="CLU_031730_0_2_1"/>
<comment type="domain">
    <text evidence="8">Has a modular structure: an endo-beta-1,4-glucanase catalytic module at the N-terminus, a linker rich in serines and threonines, and a C-terminal carbohydrate-binding module (CBM).</text>
</comment>
<evidence type="ECO:0000256" key="2">
    <source>
        <dbReference type="ARBA" id="ARBA00022525"/>
    </source>
</evidence>
<evidence type="ECO:0000256" key="1">
    <source>
        <dbReference type="ARBA" id="ARBA00004613"/>
    </source>
</evidence>
<keyword evidence="9" id="KW-0732">Signal</keyword>
<evidence type="ECO:0000256" key="6">
    <source>
        <dbReference type="ARBA" id="ARBA00023326"/>
    </source>
</evidence>
<dbReference type="STRING" id="914234.M2RL70"/>
<evidence type="ECO:0000256" key="7">
    <source>
        <dbReference type="ARBA" id="ARBA00044502"/>
    </source>
</evidence>
<organism evidence="11 12">
    <name type="scientific">Ceriporiopsis subvermispora (strain B)</name>
    <name type="common">White-rot fungus</name>
    <name type="synonym">Gelatoporia subvermispora</name>
    <dbReference type="NCBI Taxonomy" id="914234"/>
    <lineage>
        <taxon>Eukaryota</taxon>
        <taxon>Fungi</taxon>
        <taxon>Dikarya</taxon>
        <taxon>Basidiomycota</taxon>
        <taxon>Agaricomycotina</taxon>
        <taxon>Agaricomycetes</taxon>
        <taxon>Polyporales</taxon>
        <taxon>Gelatoporiaceae</taxon>
        <taxon>Gelatoporia</taxon>
    </lineage>
</organism>
<dbReference type="GO" id="GO:0030245">
    <property type="term" value="P:cellulose catabolic process"/>
    <property type="evidence" value="ECO:0007669"/>
    <property type="project" value="UniProtKB-UniRule"/>
</dbReference>
<dbReference type="InterPro" id="IPR049892">
    <property type="entry name" value="AA9"/>
</dbReference>
<feature type="chain" id="PRO_5004024121" description="AA9 family lytic polysaccharide monooxygenase" evidence="9">
    <location>
        <begin position="20"/>
        <end position="258"/>
    </location>
</feature>
<protein>
    <recommendedName>
        <fullName evidence="8">AA9 family lytic polysaccharide monooxygenase</fullName>
        <ecNumber evidence="8">1.14.99.56</ecNumber>
    </recommendedName>
    <alternativeName>
        <fullName evidence="8">Endo-beta-1,4-glucanase</fullName>
    </alternativeName>
    <alternativeName>
        <fullName evidence="8">Glycosyl hydrolase 61 family protein</fullName>
    </alternativeName>
</protein>
<evidence type="ECO:0000313" key="11">
    <source>
        <dbReference type="EMBL" id="EMD39566.1"/>
    </source>
</evidence>
<accession>M2RL70</accession>
<keyword evidence="11" id="KW-0378">Hydrolase</keyword>
<keyword evidence="3 8" id="KW-0136">Cellulose degradation</keyword>